<keyword evidence="1" id="KW-0812">Transmembrane</keyword>
<dbReference type="InterPro" id="IPR007349">
    <property type="entry name" value="DUF418"/>
</dbReference>
<evidence type="ECO:0000256" key="1">
    <source>
        <dbReference type="SAM" id="Phobius"/>
    </source>
</evidence>
<feature type="transmembrane region" description="Helical" evidence="1">
    <location>
        <begin position="55"/>
        <end position="74"/>
    </location>
</feature>
<dbReference type="Pfam" id="PF04235">
    <property type="entry name" value="DUF418"/>
    <property type="match status" value="1"/>
</dbReference>
<feature type="transmembrane region" description="Helical" evidence="1">
    <location>
        <begin position="212"/>
        <end position="234"/>
    </location>
</feature>
<organism evidence="3 4">
    <name type="scientific">Candidatus Andeanibacterium colombiense</name>
    <dbReference type="NCBI Taxonomy" id="3121345"/>
    <lineage>
        <taxon>Bacteria</taxon>
        <taxon>Pseudomonadati</taxon>
        <taxon>Pseudomonadota</taxon>
        <taxon>Alphaproteobacteria</taxon>
        <taxon>Sphingomonadales</taxon>
        <taxon>Sphingomonadaceae</taxon>
        <taxon>Candidatus Andeanibacterium</taxon>
    </lineage>
</organism>
<dbReference type="PANTHER" id="PTHR30590">
    <property type="entry name" value="INNER MEMBRANE PROTEIN"/>
    <property type="match status" value="1"/>
</dbReference>
<dbReference type="InterPro" id="IPR052529">
    <property type="entry name" value="Bact_Transport_Assoc"/>
</dbReference>
<reference evidence="3" key="1">
    <citation type="submission" date="2023-03" db="EMBL/GenBank/DDBJ databases">
        <title>Andean soil-derived lignocellulolytic bacterial consortium as a source of novel taxa and putative plastic-active enzymes.</title>
        <authorList>
            <person name="Diaz-Garcia L."/>
            <person name="Chuvochina M."/>
            <person name="Feuerriegel G."/>
            <person name="Bunk B."/>
            <person name="Sproer C."/>
            <person name="Streit W.R."/>
            <person name="Rodriguez L.M."/>
            <person name="Overmann J."/>
            <person name="Jimenez D.J."/>
        </authorList>
    </citation>
    <scope>NUCLEOTIDE SEQUENCE</scope>
    <source>
        <strain evidence="3">MAG 26</strain>
    </source>
</reference>
<sequence>MRGVAVLGILFANIVAFSQVHLAYSWPGALAKPMDRADTAVWLVQFLLIDGKMRGLFSLLFGAGMVLFMDRAWARGESLWLQLRRLLWLGAFGLAHFLFLFWGDILFLYAEAGILALPFVRLEARPLIAIGLGWYALGALLVAEPYIGVVELEGSVAAQLAAPADHRVIEADLARKLADARAERAAFGAGSYRAELEFVATHRAPDLLRFPWFALLETVPLMLIGMGLYRYGLFSGAVAPAVLRRWGWRGLAAGTALSLPLALWALARHFPPFLSLFVADDAAQLPHLLAILGYAALLAGWAPRAADTWLGERLIAAGRMAFSNYIGTSLVMMLVFRSWAGGLYGTLGRTELLVAVVLGWGLMLRWSKPWLQKYRYGPLEWLWRCLTYGRIFPLRRAALK</sequence>
<feature type="transmembrane region" description="Helical" evidence="1">
    <location>
        <begin position="86"/>
        <end position="110"/>
    </location>
</feature>
<keyword evidence="1" id="KW-1133">Transmembrane helix</keyword>
<name>A0AAJ5X7K5_9SPHN</name>
<protein>
    <submittedName>
        <fullName evidence="3">DUF418 domain-containing protein</fullName>
    </submittedName>
</protein>
<evidence type="ECO:0000259" key="2">
    <source>
        <dbReference type="Pfam" id="PF04235"/>
    </source>
</evidence>
<feature type="transmembrane region" description="Helical" evidence="1">
    <location>
        <begin position="322"/>
        <end position="340"/>
    </location>
</feature>
<accession>A0AAJ5X7K5</accession>
<dbReference type="EMBL" id="CP119316">
    <property type="protein sequence ID" value="WEK46067.1"/>
    <property type="molecule type" value="Genomic_DNA"/>
</dbReference>
<dbReference type="PANTHER" id="PTHR30590:SF2">
    <property type="entry name" value="INNER MEMBRANE PROTEIN"/>
    <property type="match status" value="1"/>
</dbReference>
<feature type="domain" description="DUF418" evidence="2">
    <location>
        <begin position="228"/>
        <end position="389"/>
    </location>
</feature>
<feature type="transmembrane region" description="Helical" evidence="1">
    <location>
        <begin position="346"/>
        <end position="366"/>
    </location>
</feature>
<evidence type="ECO:0000313" key="3">
    <source>
        <dbReference type="EMBL" id="WEK46067.1"/>
    </source>
</evidence>
<proteinExistence type="predicted"/>
<dbReference type="Proteomes" id="UP001218362">
    <property type="component" value="Chromosome"/>
</dbReference>
<evidence type="ECO:0000313" key="4">
    <source>
        <dbReference type="Proteomes" id="UP001218362"/>
    </source>
</evidence>
<dbReference type="AlphaFoldDB" id="A0AAJ5X7K5"/>
<gene>
    <name evidence="3" type="ORF">P0Y56_13710</name>
</gene>
<feature type="transmembrane region" description="Helical" evidence="1">
    <location>
        <begin position="285"/>
        <end position="302"/>
    </location>
</feature>
<feature type="transmembrane region" description="Helical" evidence="1">
    <location>
        <begin position="246"/>
        <end position="265"/>
    </location>
</feature>
<keyword evidence="1" id="KW-0472">Membrane</keyword>
<dbReference type="KEGG" id="acob:P0Y56_13710"/>